<dbReference type="Proteomes" id="UP001057279">
    <property type="component" value="Linkage Group LG14"/>
</dbReference>
<evidence type="ECO:0000313" key="2">
    <source>
        <dbReference type="Proteomes" id="UP001057279"/>
    </source>
</evidence>
<comment type="caution">
    <text evidence="1">The sequence shown here is derived from an EMBL/GenBank/DDBJ whole genome shotgun (WGS) entry which is preliminary data.</text>
</comment>
<sequence>MYPKIHVSTGEESSGSGPEFTQGLRPRHQRERNSERPPRNSHGDWPFLRPPERVPEGPVPRIDSHHVCTWDSPVGKPRGKAPWKDTRESHRCFDPRGGLRDTAATALEESASACPHSRRGLTPLGRLQKYPKIHVSTGEESSGSGPEFTQGLRPRHQRERNSERPPRNSHGDWPFLRPPERVPEGPVGKNSRRSRRISRGGALHRKGERNSRVVPPFQESPRCVSPFQRNRFSLHCLDVQAEDRLPPRVHVGQPCGKASWESPVGKTRGKTIDALIHGADCVTLLLPLWRKSASACPHSRRGLTPLGRLQKYPKIHVSTGEESSGSGPEFTQGLRPRHQRERNSERPPRNSHGDWPFLRPPERVPEGPVGKNSRRSRRISRGGALHRKGERNSRVVPPFQESPRCVSPFQRNRFSLRCLDVQAEDRLPQRVHVGQPCGKASWESPVGKTRGKTIDALIHGADCVTLLLPLWRKAQVHARIRDED</sequence>
<organism evidence="1 2">
    <name type="scientific">Ovis ammon polii x Ovis aries</name>
    <dbReference type="NCBI Taxonomy" id="2918886"/>
    <lineage>
        <taxon>Eukaryota</taxon>
        <taxon>Metazoa</taxon>
        <taxon>Chordata</taxon>
        <taxon>Craniata</taxon>
        <taxon>Vertebrata</taxon>
        <taxon>Euteleostomi</taxon>
        <taxon>Mammalia</taxon>
        <taxon>Eutheria</taxon>
        <taxon>Laurasiatheria</taxon>
        <taxon>Artiodactyla</taxon>
        <taxon>Ruminantia</taxon>
        <taxon>Pecora</taxon>
        <taxon>Bovidae</taxon>
        <taxon>Caprinae</taxon>
        <taxon>Ovis</taxon>
    </lineage>
</organism>
<dbReference type="EMBL" id="CM043039">
    <property type="protein sequence ID" value="KAI4573988.1"/>
    <property type="molecule type" value="Genomic_DNA"/>
</dbReference>
<accession>A0ACB9UMT2</accession>
<protein>
    <submittedName>
        <fullName evidence="1">Uncharacterized protein</fullName>
    </submittedName>
</protein>
<evidence type="ECO:0000313" key="1">
    <source>
        <dbReference type="EMBL" id="KAI4573988.1"/>
    </source>
</evidence>
<name>A0ACB9UMT2_9CETA</name>
<proteinExistence type="predicted"/>
<gene>
    <name evidence="1" type="ORF">MJG53_012164</name>
</gene>
<keyword evidence="2" id="KW-1185">Reference proteome</keyword>
<reference evidence="1" key="1">
    <citation type="submission" date="2022-03" db="EMBL/GenBank/DDBJ databases">
        <title>Genomic analyses of argali, domestic sheep and their hybrids provide insights into chromosomal evolution, heterosis and genetic basis of agronomic traits.</title>
        <authorList>
            <person name="Li M."/>
        </authorList>
    </citation>
    <scope>NUCLEOTIDE SEQUENCE</scope>
    <source>
        <strain evidence="1">F1 hybrid</strain>
    </source>
</reference>